<name>W2JWV6_PHYNI</name>
<dbReference type="VEuPathDB" id="FungiDB:PPTG_21232"/>
<protein>
    <submittedName>
        <fullName evidence="1">Uncharacterized protein</fullName>
    </submittedName>
</protein>
<dbReference type="EMBL" id="KI683695">
    <property type="protein sequence ID" value="ETL77421.1"/>
    <property type="molecule type" value="Genomic_DNA"/>
</dbReference>
<proteinExistence type="predicted"/>
<organism evidence="1">
    <name type="scientific">Phytophthora nicotianae</name>
    <name type="common">Potato buckeye rot agent</name>
    <name type="synonym">Phytophthora parasitica</name>
    <dbReference type="NCBI Taxonomy" id="4792"/>
    <lineage>
        <taxon>Eukaryota</taxon>
        <taxon>Sar</taxon>
        <taxon>Stramenopiles</taxon>
        <taxon>Oomycota</taxon>
        <taxon>Peronosporomycetes</taxon>
        <taxon>Peronosporales</taxon>
        <taxon>Peronosporaceae</taxon>
        <taxon>Phytophthora</taxon>
    </lineage>
</organism>
<dbReference type="OrthoDB" id="99690at2759"/>
<dbReference type="AlphaFoldDB" id="W2JWV6"/>
<feature type="non-terminal residue" evidence="1">
    <location>
        <position position="1"/>
    </location>
</feature>
<evidence type="ECO:0000313" key="1">
    <source>
        <dbReference type="EMBL" id="ETL77421.1"/>
    </source>
</evidence>
<sequence length="170" mass="17979">GGGPWRVSCRRVSKITTEDSNSDNSGCSNSIPHACLTSMLAAFGANGQFTKAACGKRCYNALLKALRLEPVAPPPKKQISWHNDGPDASVSSLSALIKWMTDGNSSHRYHGGDGQSGETKQALAGEVIAAIVASGVRSAAASFLAWSTFSIFRRATIIDVRLNVASRRNS</sequence>
<accession>W2JWV6</accession>
<dbReference type="Proteomes" id="UP000054423">
    <property type="component" value="Unassembled WGS sequence"/>
</dbReference>
<reference evidence="1" key="1">
    <citation type="submission" date="2013-11" db="EMBL/GenBank/DDBJ databases">
        <title>The Genome Sequence of Phytophthora parasitica CHvinca01.</title>
        <authorList>
            <consortium name="The Broad Institute Genomics Platform"/>
            <person name="Russ C."/>
            <person name="Tyler B."/>
            <person name="Panabieres F."/>
            <person name="Shan W."/>
            <person name="Tripathy S."/>
            <person name="Grunwald N."/>
            <person name="Machado M."/>
            <person name="Johnson C.S."/>
            <person name="Arredondo F."/>
            <person name="Hong C."/>
            <person name="Coffey M."/>
            <person name="Young S.K."/>
            <person name="Zeng Q."/>
            <person name="Gargeya S."/>
            <person name="Fitzgerald M."/>
            <person name="Abouelleil A."/>
            <person name="Alvarado L."/>
            <person name="Chapman S.B."/>
            <person name="Gainer-Dewar J."/>
            <person name="Goldberg J."/>
            <person name="Griggs A."/>
            <person name="Gujja S."/>
            <person name="Hansen M."/>
            <person name="Howarth C."/>
            <person name="Imamovic A."/>
            <person name="Ireland A."/>
            <person name="Larimer J."/>
            <person name="McCowan C."/>
            <person name="Murphy C."/>
            <person name="Pearson M."/>
            <person name="Poon T.W."/>
            <person name="Priest M."/>
            <person name="Roberts A."/>
            <person name="Saif S."/>
            <person name="Shea T."/>
            <person name="Sykes S."/>
            <person name="Wortman J."/>
            <person name="Nusbaum C."/>
            <person name="Birren B."/>
        </authorList>
    </citation>
    <scope>NUCLEOTIDE SEQUENCE [LARGE SCALE GENOMIC DNA]</scope>
    <source>
        <strain evidence="1">CHvinca01</strain>
    </source>
</reference>
<gene>
    <name evidence="1" type="ORF">L917_21635</name>
</gene>